<accession>A0AAN6LQI1</accession>
<evidence type="ECO:0000313" key="4">
    <source>
        <dbReference type="Proteomes" id="UP001280581"/>
    </source>
</evidence>
<feature type="region of interest" description="Disordered" evidence="1">
    <location>
        <begin position="1"/>
        <end position="153"/>
    </location>
</feature>
<name>A0AAN6LQI1_9PLEO</name>
<feature type="compositionally biased region" description="Polar residues" evidence="1">
    <location>
        <begin position="49"/>
        <end position="79"/>
    </location>
</feature>
<feature type="domain" description="Aminoglycoside phosphotransferase" evidence="2">
    <location>
        <begin position="274"/>
        <end position="544"/>
    </location>
</feature>
<dbReference type="InterPro" id="IPR002575">
    <property type="entry name" value="Aminoglycoside_PTrfase"/>
</dbReference>
<dbReference type="Pfam" id="PF01636">
    <property type="entry name" value="APH"/>
    <property type="match status" value="1"/>
</dbReference>
<dbReference type="Proteomes" id="UP001280581">
    <property type="component" value="Unassembled WGS sequence"/>
</dbReference>
<feature type="compositionally biased region" description="Low complexity" evidence="1">
    <location>
        <begin position="18"/>
        <end position="36"/>
    </location>
</feature>
<feature type="compositionally biased region" description="Basic and acidic residues" evidence="1">
    <location>
        <begin position="141"/>
        <end position="153"/>
    </location>
</feature>
<dbReference type="InterPro" id="IPR051678">
    <property type="entry name" value="AGP_Transferase"/>
</dbReference>
<keyword evidence="4" id="KW-1185">Reference proteome</keyword>
<proteinExistence type="predicted"/>
<organism evidence="3 4">
    <name type="scientific">Pseudopithomyces chartarum</name>
    <dbReference type="NCBI Taxonomy" id="1892770"/>
    <lineage>
        <taxon>Eukaryota</taxon>
        <taxon>Fungi</taxon>
        <taxon>Dikarya</taxon>
        <taxon>Ascomycota</taxon>
        <taxon>Pezizomycotina</taxon>
        <taxon>Dothideomycetes</taxon>
        <taxon>Pleosporomycetidae</taxon>
        <taxon>Pleosporales</taxon>
        <taxon>Massarineae</taxon>
        <taxon>Didymosphaeriaceae</taxon>
        <taxon>Pseudopithomyces</taxon>
    </lineage>
</organism>
<reference evidence="3 4" key="1">
    <citation type="submission" date="2021-02" db="EMBL/GenBank/DDBJ databases">
        <title>Genome assembly of Pseudopithomyces chartarum.</title>
        <authorList>
            <person name="Jauregui R."/>
            <person name="Singh J."/>
            <person name="Voisey C."/>
        </authorList>
    </citation>
    <scope>NUCLEOTIDE SEQUENCE [LARGE SCALE GENOMIC DNA]</scope>
    <source>
        <strain evidence="3 4">AGR01</strain>
    </source>
</reference>
<feature type="compositionally biased region" description="Basic and acidic residues" evidence="1">
    <location>
        <begin position="110"/>
        <end position="122"/>
    </location>
</feature>
<comment type="caution">
    <text evidence="3">The sequence shown here is derived from an EMBL/GenBank/DDBJ whole genome shotgun (WGS) entry which is preliminary data.</text>
</comment>
<gene>
    <name evidence="3" type="ORF">GRF29_164g1265473</name>
</gene>
<evidence type="ECO:0000256" key="1">
    <source>
        <dbReference type="SAM" id="MobiDB-lite"/>
    </source>
</evidence>
<dbReference type="AlphaFoldDB" id="A0AAN6LQI1"/>
<dbReference type="PANTHER" id="PTHR21310">
    <property type="entry name" value="AMINOGLYCOSIDE PHOSPHOTRANSFERASE-RELATED-RELATED"/>
    <property type="match status" value="1"/>
</dbReference>
<feature type="compositionally biased region" description="Polar residues" evidence="1">
    <location>
        <begin position="88"/>
        <end position="107"/>
    </location>
</feature>
<protein>
    <recommendedName>
        <fullName evidence="2">Aminoglycoside phosphotransferase domain-containing protein</fullName>
    </recommendedName>
</protein>
<sequence length="775" mass="86172">MGSYCSSCFHRKPKRAKSQLPGDQSDSQQSDGSPLDIDPVQAGEIQNGDHLSTTNALFEPSTSQNRTETPESTLSAQSSSHDEDRFGSSMSGGTSGAQISSVTNPNGDSADLRMGSETEQKHSIAPPVLGKATEGSSSHIGGKDLPRKHPDGYKATKITTSVIDYPEYAPVAVRETPNIDAAPTDTEAILLNHGPHATFNGHSTEPAMEPETTDCEERKDWRTIRNIRENKFESLVASVLVEATGSIIERCTVFGSREGAYHRAVIVSVIREQTLERYIVRIPAHGVESAWTEEDKAVLRGEVELLRQIYYNTNAPVSNVIAYNEELHHPNPDQDLGAPWMIIQYLPGKSAYDIWFDQPYKRKTAYLTADAPSAETHRKRVNFLISLAKHMVEIQKLEFGAIGMPKIHFPCDVQGEVTNADYTTVVESTFHWPYTNDMHAVVRRGPFASTQAYVQPQWKHWYEKICRYEDTFYPDEDDEPRTIEELKSIGIAKILRMVFETAPFNIPSETFTIHHKDLDLQNILTDDDGFVTGIIDWDGAFAAPRCIGATAVPKWLMHDWFPPREVSHCLGVRPHMAWSTEYYRKIYAAAIYAAELKNGATPDAMYTSKSPIYLSALSALYEGGIDSDFAEKIIRRIPNLTADPEGLMILLGHGWPAAEKMLRERIAKLCEPELPDVNFMRDLGFDLVELGLVEGDVGEACAEAKVGLGDEQHALEKLGRGDEQRINTNEQIGLLQGLLSVDGANMRSFLANNMDGLLEIDSWNLVFGLKVSPTE</sequence>
<dbReference type="EMBL" id="WVTA01000015">
    <property type="protein sequence ID" value="KAK3201974.1"/>
    <property type="molecule type" value="Genomic_DNA"/>
</dbReference>
<evidence type="ECO:0000313" key="3">
    <source>
        <dbReference type="EMBL" id="KAK3201974.1"/>
    </source>
</evidence>
<dbReference type="InterPro" id="IPR011009">
    <property type="entry name" value="Kinase-like_dom_sf"/>
</dbReference>
<dbReference type="PANTHER" id="PTHR21310:SF51">
    <property type="entry name" value="AMINOGLYCOSIDE PHOSPHOTRANSFERASE DOMAIN-CONTAINING PROTEIN"/>
    <property type="match status" value="1"/>
</dbReference>
<dbReference type="SUPFAM" id="SSF56112">
    <property type="entry name" value="Protein kinase-like (PK-like)"/>
    <property type="match status" value="1"/>
</dbReference>
<evidence type="ECO:0000259" key="2">
    <source>
        <dbReference type="Pfam" id="PF01636"/>
    </source>
</evidence>
<dbReference type="Gene3D" id="3.90.1200.10">
    <property type="match status" value="1"/>
</dbReference>